<evidence type="ECO:0000256" key="8">
    <source>
        <dbReference type="ARBA" id="ARBA00023242"/>
    </source>
</evidence>
<organism evidence="12 13">
    <name type="scientific">Henningerozyma blattae (strain ATCC 34711 / CBS 6284 / DSM 70876 / NBRC 10599 / NRRL Y-10934 / UCD 77-7)</name>
    <name type="common">Yeast</name>
    <name type="synonym">Tetrapisispora blattae</name>
    <dbReference type="NCBI Taxonomy" id="1071380"/>
    <lineage>
        <taxon>Eukaryota</taxon>
        <taxon>Fungi</taxon>
        <taxon>Dikarya</taxon>
        <taxon>Ascomycota</taxon>
        <taxon>Saccharomycotina</taxon>
        <taxon>Saccharomycetes</taxon>
        <taxon>Saccharomycetales</taxon>
        <taxon>Saccharomycetaceae</taxon>
        <taxon>Henningerozyma</taxon>
    </lineage>
</organism>
<dbReference type="GO" id="GO:0003723">
    <property type="term" value="F:RNA binding"/>
    <property type="evidence" value="ECO:0007669"/>
    <property type="project" value="UniProtKB-KW"/>
</dbReference>
<dbReference type="Proteomes" id="UP000002866">
    <property type="component" value="Chromosome 1"/>
</dbReference>
<dbReference type="PROSITE" id="PS52002">
    <property type="entry name" value="SM"/>
    <property type="match status" value="1"/>
</dbReference>
<comment type="subcellular location">
    <subcellularLocation>
        <location evidence="2">Cytoplasm</location>
    </subcellularLocation>
    <subcellularLocation>
        <location evidence="1">Nucleus</location>
    </subcellularLocation>
</comment>
<comment type="similarity">
    <text evidence="3">Belongs to the snRNP SmB/SmN family.</text>
</comment>
<dbReference type="InterPro" id="IPR001163">
    <property type="entry name" value="Sm_dom_euk/arc"/>
</dbReference>
<dbReference type="GO" id="GO:0005685">
    <property type="term" value="C:U1 snRNP"/>
    <property type="evidence" value="ECO:0007669"/>
    <property type="project" value="TreeGrafter"/>
</dbReference>
<evidence type="ECO:0000256" key="10">
    <source>
        <dbReference type="ARBA" id="ARBA00041355"/>
    </source>
</evidence>
<dbReference type="Gene3D" id="2.30.30.100">
    <property type="match status" value="1"/>
</dbReference>
<dbReference type="GO" id="GO:0005682">
    <property type="term" value="C:U5 snRNP"/>
    <property type="evidence" value="ECO:0007669"/>
    <property type="project" value="TreeGrafter"/>
</dbReference>
<dbReference type="GeneID" id="14493080"/>
<keyword evidence="8" id="KW-0539">Nucleus</keyword>
<dbReference type="PANTHER" id="PTHR10701">
    <property type="entry name" value="SMALL NUCLEAR RIBONUCLEOPROTEIN-ASSOCIATED PROTEIN B AND N"/>
    <property type="match status" value="1"/>
</dbReference>
<dbReference type="FunCoup" id="I2GUX8">
    <property type="interactions" value="393"/>
</dbReference>
<dbReference type="InterPro" id="IPR010920">
    <property type="entry name" value="LSM_dom_sf"/>
</dbReference>
<evidence type="ECO:0000313" key="13">
    <source>
        <dbReference type="Proteomes" id="UP000002866"/>
    </source>
</evidence>
<feature type="domain" description="Sm" evidence="11">
    <location>
        <begin position="1"/>
        <end position="87"/>
    </location>
</feature>
<dbReference type="RefSeq" id="XP_004177449.1">
    <property type="nucleotide sequence ID" value="XM_004177401.1"/>
</dbReference>
<dbReference type="GO" id="GO:0070990">
    <property type="term" value="F:snRNP binding"/>
    <property type="evidence" value="ECO:0007669"/>
    <property type="project" value="TreeGrafter"/>
</dbReference>
<dbReference type="HOGENOM" id="CLU_076902_9_0_1"/>
<keyword evidence="7" id="KW-0508">mRNA splicing</keyword>
<keyword evidence="9" id="KW-0687">Ribonucleoprotein</keyword>
<evidence type="ECO:0000256" key="6">
    <source>
        <dbReference type="ARBA" id="ARBA00022884"/>
    </source>
</evidence>
<dbReference type="OrthoDB" id="368909at2759"/>
<dbReference type="SMART" id="SM00651">
    <property type="entry name" value="Sm"/>
    <property type="match status" value="1"/>
</dbReference>
<dbReference type="GO" id="GO:0031417">
    <property type="term" value="C:NatC complex"/>
    <property type="evidence" value="ECO:0007669"/>
    <property type="project" value="EnsemblFungi"/>
</dbReference>
<dbReference type="GO" id="GO:0071004">
    <property type="term" value="C:U2-type prespliceosome"/>
    <property type="evidence" value="ECO:0007669"/>
    <property type="project" value="TreeGrafter"/>
</dbReference>
<dbReference type="SUPFAM" id="SSF50182">
    <property type="entry name" value="Sm-like ribonucleoproteins"/>
    <property type="match status" value="1"/>
</dbReference>
<evidence type="ECO:0000256" key="4">
    <source>
        <dbReference type="ARBA" id="ARBA00022490"/>
    </source>
</evidence>
<dbReference type="PANTHER" id="PTHR10701:SF0">
    <property type="entry name" value="SMALL NUCLEAR RIBONUCLEOPROTEIN-ASSOCIATED PROTEIN B"/>
    <property type="match status" value="1"/>
</dbReference>
<keyword evidence="5" id="KW-0507">mRNA processing</keyword>
<dbReference type="GO" id="GO:0046540">
    <property type="term" value="C:U4/U6 x U5 tri-snRNP complex"/>
    <property type="evidence" value="ECO:0007669"/>
    <property type="project" value="TreeGrafter"/>
</dbReference>
<dbReference type="GO" id="GO:0004596">
    <property type="term" value="F:protein-N-terminal amino-acid acetyltransferase activity"/>
    <property type="evidence" value="ECO:0007669"/>
    <property type="project" value="EnsemblFungi"/>
</dbReference>
<dbReference type="KEGG" id="tbl:TBLA_0A01310"/>
<accession>I2GUX8</accession>
<evidence type="ECO:0000256" key="2">
    <source>
        <dbReference type="ARBA" id="ARBA00004496"/>
    </source>
</evidence>
<dbReference type="InParanoid" id="I2GUX8"/>
<keyword evidence="4" id="KW-0963">Cytoplasm</keyword>
<keyword evidence="6" id="KW-0694">RNA-binding</keyword>
<proteinExistence type="inferred from homology"/>
<sequence>MQNLQLNDFINSRLHVTIDKDRHIVGTLVALDSQVNLLLNDVVEFSVIRPSTESDSDKHEAQQYTRKLGLVSIPRSSINVLRIVDEDLEALIKRRTYLMQSAV</sequence>
<evidence type="ECO:0000256" key="1">
    <source>
        <dbReference type="ARBA" id="ARBA00004123"/>
    </source>
</evidence>
<dbReference type="STRING" id="1071380.I2GUX8"/>
<evidence type="ECO:0000256" key="5">
    <source>
        <dbReference type="ARBA" id="ARBA00022664"/>
    </source>
</evidence>
<evidence type="ECO:0000256" key="9">
    <source>
        <dbReference type="ARBA" id="ARBA00023274"/>
    </source>
</evidence>
<dbReference type="GO" id="GO:0000398">
    <property type="term" value="P:mRNA splicing, via spliceosome"/>
    <property type="evidence" value="ECO:0007669"/>
    <property type="project" value="TreeGrafter"/>
</dbReference>
<dbReference type="Pfam" id="PF01423">
    <property type="entry name" value="LSM"/>
    <property type="match status" value="1"/>
</dbReference>
<keyword evidence="13" id="KW-1185">Reference proteome</keyword>
<dbReference type="EMBL" id="HE806316">
    <property type="protein sequence ID" value="CCH57930.1"/>
    <property type="molecule type" value="Genomic_DNA"/>
</dbReference>
<dbReference type="InterPro" id="IPR050914">
    <property type="entry name" value="snRNP_SmB/NAA38-like"/>
</dbReference>
<evidence type="ECO:0000313" key="12">
    <source>
        <dbReference type="EMBL" id="CCH57930.1"/>
    </source>
</evidence>
<dbReference type="GO" id="GO:0071013">
    <property type="term" value="C:catalytic step 2 spliceosome"/>
    <property type="evidence" value="ECO:0007669"/>
    <property type="project" value="TreeGrafter"/>
</dbReference>
<protein>
    <recommendedName>
        <fullName evidence="10">Sm protein B</fullName>
    </recommendedName>
</protein>
<dbReference type="InterPro" id="IPR047575">
    <property type="entry name" value="Sm"/>
</dbReference>
<evidence type="ECO:0000259" key="11">
    <source>
        <dbReference type="PROSITE" id="PS52002"/>
    </source>
</evidence>
<reference evidence="12 13" key="1">
    <citation type="journal article" date="2011" name="Proc. Natl. Acad. Sci. U.S.A.">
        <title>Evolutionary erosion of yeast sex chromosomes by mating-type switching accidents.</title>
        <authorList>
            <person name="Gordon J.L."/>
            <person name="Armisen D."/>
            <person name="Proux-Wera E."/>
            <person name="Oheigeartaigh S.S."/>
            <person name="Byrne K.P."/>
            <person name="Wolfe K.H."/>
        </authorList>
    </citation>
    <scope>NUCLEOTIDE SEQUENCE [LARGE SCALE GENOMIC DNA]</scope>
    <source>
        <strain evidence="13">ATCC 34711 / CBS 6284 / DSM 70876 / NBRC 10599 / NRRL Y-10934 / UCD 77-7</strain>
    </source>
</reference>
<evidence type="ECO:0000256" key="7">
    <source>
        <dbReference type="ARBA" id="ARBA00023187"/>
    </source>
</evidence>
<dbReference type="OMA" id="ALDCHAN"/>
<gene>
    <name evidence="12" type="primary">TBLA0A01310</name>
    <name evidence="12" type="ORF">TBLA_0A01310</name>
</gene>
<dbReference type="GO" id="GO:0005686">
    <property type="term" value="C:U2 snRNP"/>
    <property type="evidence" value="ECO:0007669"/>
    <property type="project" value="TreeGrafter"/>
</dbReference>
<dbReference type="AlphaFoldDB" id="I2GUX8"/>
<evidence type="ECO:0000256" key="3">
    <source>
        <dbReference type="ARBA" id="ARBA00009123"/>
    </source>
</evidence>
<name>I2GUX8_HENB6</name>
<dbReference type="GO" id="GO:0005687">
    <property type="term" value="C:U4 snRNP"/>
    <property type="evidence" value="ECO:0007669"/>
    <property type="project" value="TreeGrafter"/>
</dbReference>